<evidence type="ECO:0000256" key="4">
    <source>
        <dbReference type="ARBA" id="ARBA00022490"/>
    </source>
</evidence>
<dbReference type="GO" id="GO:0044546">
    <property type="term" value="P:NLRP3 inflammasome complex assembly"/>
    <property type="evidence" value="ECO:0007669"/>
    <property type="project" value="Ensembl"/>
</dbReference>
<dbReference type="GO" id="GO:0002821">
    <property type="term" value="P:positive regulation of adaptive immune response"/>
    <property type="evidence" value="ECO:0007669"/>
    <property type="project" value="Ensembl"/>
</dbReference>
<reference evidence="18" key="3">
    <citation type="submission" date="2025-09" db="UniProtKB">
        <authorList>
            <consortium name="Ensembl"/>
        </authorList>
    </citation>
    <scope>IDENTIFICATION</scope>
</reference>
<dbReference type="GO" id="GO:0005739">
    <property type="term" value="C:mitochondrion"/>
    <property type="evidence" value="ECO:0007669"/>
    <property type="project" value="UniProtKB-SubCell"/>
</dbReference>
<keyword evidence="9" id="KW-0256">Endoplasmic reticulum</keyword>
<evidence type="ECO:0000256" key="6">
    <source>
        <dbReference type="ARBA" id="ARBA00022553"/>
    </source>
</evidence>
<keyword evidence="4" id="KW-0963">Cytoplasm</keyword>
<dbReference type="GeneTree" id="ENSGT00940000161873"/>
<dbReference type="GO" id="GO:0043123">
    <property type="term" value="P:positive regulation of canonical NF-kappaB signal transduction"/>
    <property type="evidence" value="ECO:0007669"/>
    <property type="project" value="Ensembl"/>
</dbReference>
<dbReference type="GO" id="GO:2001238">
    <property type="term" value="P:positive regulation of extrinsic apoptotic signaling pathway"/>
    <property type="evidence" value="ECO:0007669"/>
    <property type="project" value="Ensembl"/>
</dbReference>
<reference evidence="18 19" key="1">
    <citation type="journal article" date="2007" name="Nature">
        <title>Genome of the marsupial Monodelphis domestica reveals innovation in non-coding sequences.</title>
        <authorList>
            <person name="Mikkelsen T.S."/>
            <person name="Wakefield M.J."/>
            <person name="Aken B."/>
            <person name="Amemiya C.T."/>
            <person name="Chang J.L."/>
            <person name="Duke S."/>
            <person name="Garber M."/>
            <person name="Gentles A.J."/>
            <person name="Goodstadt L."/>
            <person name="Heger A."/>
            <person name="Jurka J."/>
            <person name="Kamal M."/>
            <person name="Mauceli E."/>
            <person name="Searle S.M."/>
            <person name="Sharpe T."/>
            <person name="Baker M.L."/>
            <person name="Batzer M.A."/>
            <person name="Benos P.V."/>
            <person name="Belov K."/>
            <person name="Clamp M."/>
            <person name="Cook A."/>
            <person name="Cuff J."/>
            <person name="Das R."/>
            <person name="Davidow L."/>
            <person name="Deakin J.E."/>
            <person name="Fazzari M.J."/>
            <person name="Glass J.L."/>
            <person name="Grabherr M."/>
            <person name="Greally J.M."/>
            <person name="Gu W."/>
            <person name="Hore T.A."/>
            <person name="Huttley G.A."/>
            <person name="Kleber M."/>
            <person name="Jirtle R.L."/>
            <person name="Koina E."/>
            <person name="Lee J.T."/>
            <person name="Mahony S."/>
            <person name="Marra M.A."/>
            <person name="Miller R.D."/>
            <person name="Nicholls R.D."/>
            <person name="Oda M."/>
            <person name="Papenfuss A.T."/>
            <person name="Parra Z.E."/>
            <person name="Pollock D.D."/>
            <person name="Ray D.A."/>
            <person name="Schein J.E."/>
            <person name="Speed T.P."/>
            <person name="Thompson K."/>
            <person name="VandeBerg J.L."/>
            <person name="Wade C.M."/>
            <person name="Walker J.A."/>
            <person name="Waters P.D."/>
            <person name="Webber C."/>
            <person name="Weidman J.R."/>
            <person name="Xie X."/>
            <person name="Zody M.C."/>
            <person name="Baldwin J."/>
            <person name="Abdouelleil A."/>
            <person name="Abdulkadir J."/>
            <person name="Abebe A."/>
            <person name="Abera B."/>
            <person name="Abreu J."/>
            <person name="Acer S.C."/>
            <person name="Aftuck L."/>
            <person name="Alexander A."/>
            <person name="An P."/>
            <person name="Anderson E."/>
            <person name="Anderson S."/>
            <person name="Arachi H."/>
            <person name="Azer M."/>
            <person name="Bachantsang P."/>
            <person name="Barry A."/>
            <person name="Bayul T."/>
            <person name="Berlin A."/>
            <person name="Bessette D."/>
            <person name="Bloom T."/>
            <person name="Bloom T."/>
            <person name="Boguslavskiy L."/>
            <person name="Bonnet C."/>
            <person name="Boukhgalter B."/>
            <person name="Bourzgui I."/>
            <person name="Brown A."/>
            <person name="Cahill P."/>
            <person name="Channer S."/>
            <person name="Cheshatsang Y."/>
            <person name="Chuda L."/>
            <person name="Citroen M."/>
            <person name="Collymore A."/>
            <person name="Cooke P."/>
            <person name="Costello M."/>
            <person name="D'Aco K."/>
            <person name="Daza R."/>
            <person name="De Haan G."/>
            <person name="DeGray S."/>
            <person name="DeMaso C."/>
            <person name="Dhargay N."/>
            <person name="Dooley K."/>
            <person name="Dooley E."/>
            <person name="Doricent M."/>
            <person name="Dorje P."/>
            <person name="Dorjee K."/>
            <person name="Dupes A."/>
            <person name="Elong R."/>
            <person name="Falk J."/>
            <person name="Farina A."/>
            <person name="Faro S."/>
            <person name="Ferguson D."/>
            <person name="Fisher S."/>
            <person name="Foley C.D."/>
            <person name="Franke A."/>
            <person name="Friedrich D."/>
            <person name="Gadbois L."/>
            <person name="Gearin G."/>
            <person name="Gearin C.R."/>
            <person name="Giannoukos G."/>
            <person name="Goode T."/>
            <person name="Graham J."/>
            <person name="Grandbois E."/>
            <person name="Grewal S."/>
            <person name="Gyaltsen K."/>
            <person name="Hafez N."/>
            <person name="Hagos B."/>
            <person name="Hall J."/>
            <person name="Henson C."/>
            <person name="Hollinger A."/>
            <person name="Honan T."/>
            <person name="Huard M.D."/>
            <person name="Hughes L."/>
            <person name="Hurhula B."/>
            <person name="Husby M.E."/>
            <person name="Kamat A."/>
            <person name="Kanga B."/>
            <person name="Kashin S."/>
            <person name="Khazanovich D."/>
            <person name="Kisner P."/>
            <person name="Lance K."/>
            <person name="Lara M."/>
            <person name="Lee W."/>
            <person name="Lennon N."/>
            <person name="Letendre F."/>
            <person name="LeVine R."/>
            <person name="Lipovsky A."/>
            <person name="Liu X."/>
            <person name="Liu J."/>
            <person name="Liu S."/>
            <person name="Lokyitsang T."/>
            <person name="Lokyitsang Y."/>
            <person name="Lubonja R."/>
            <person name="Lui A."/>
            <person name="MacDonald P."/>
            <person name="Magnisalis V."/>
            <person name="Maru K."/>
            <person name="Matthews C."/>
            <person name="McCusker W."/>
            <person name="McDonough S."/>
            <person name="Mehta T."/>
            <person name="Meldrim J."/>
            <person name="Meneus L."/>
            <person name="Mihai O."/>
            <person name="Mihalev A."/>
            <person name="Mihova T."/>
            <person name="Mittelman R."/>
            <person name="Mlenga V."/>
            <person name="Montmayeur A."/>
            <person name="Mulrain L."/>
            <person name="Navidi A."/>
            <person name="Naylor J."/>
            <person name="Negash T."/>
            <person name="Nguyen T."/>
            <person name="Nguyen N."/>
            <person name="Nicol R."/>
            <person name="Norbu C."/>
            <person name="Norbu N."/>
            <person name="Novod N."/>
            <person name="O'Neill B."/>
            <person name="Osman S."/>
            <person name="Markiewicz E."/>
            <person name="Oyono O.L."/>
            <person name="Patti C."/>
            <person name="Phunkhang P."/>
            <person name="Pierre F."/>
            <person name="Priest M."/>
            <person name="Raghuraman S."/>
            <person name="Rege F."/>
            <person name="Reyes R."/>
            <person name="Rise C."/>
            <person name="Rogov P."/>
            <person name="Ross K."/>
            <person name="Ryan E."/>
            <person name="Settipalli S."/>
            <person name="Shea T."/>
            <person name="Sherpa N."/>
            <person name="Shi L."/>
            <person name="Shih D."/>
            <person name="Sparrow T."/>
            <person name="Spaulding J."/>
            <person name="Stalker J."/>
            <person name="Stange-Thomann N."/>
            <person name="Stavropoulos S."/>
            <person name="Stone C."/>
            <person name="Strader C."/>
            <person name="Tesfaye S."/>
            <person name="Thomson T."/>
            <person name="Thoulutsang Y."/>
            <person name="Thoulutsang D."/>
            <person name="Topham K."/>
            <person name="Topping I."/>
            <person name="Tsamla T."/>
            <person name="Vassiliev H."/>
            <person name="Vo A."/>
            <person name="Wangchuk T."/>
            <person name="Wangdi T."/>
            <person name="Weiand M."/>
            <person name="Wilkinson J."/>
            <person name="Wilson A."/>
            <person name="Yadav S."/>
            <person name="Young G."/>
            <person name="Yu Q."/>
            <person name="Zembek L."/>
            <person name="Zhong D."/>
            <person name="Zimmer A."/>
            <person name="Zwirko Z."/>
            <person name="Jaffe D.B."/>
            <person name="Alvarez P."/>
            <person name="Brockman W."/>
            <person name="Butler J."/>
            <person name="Chin C."/>
            <person name="Gnerre S."/>
            <person name="MacCallum I."/>
            <person name="Graves J.A."/>
            <person name="Ponting C.P."/>
            <person name="Breen M."/>
            <person name="Samollow P.B."/>
            <person name="Lander E.S."/>
            <person name="Lindblad-Toh K."/>
        </authorList>
    </citation>
    <scope>NUCLEOTIDE SEQUENCE [LARGE SCALE GENOMIC DNA]</scope>
</reference>
<dbReference type="SUPFAM" id="SSF47986">
    <property type="entry name" value="DEATH domain"/>
    <property type="match status" value="2"/>
</dbReference>
<dbReference type="Proteomes" id="UP000002280">
    <property type="component" value="Chromosome 6"/>
</dbReference>
<keyword evidence="12" id="KW-0395">Inflammatory response</keyword>
<evidence type="ECO:0000256" key="1">
    <source>
        <dbReference type="ARBA" id="ARBA00004110"/>
    </source>
</evidence>
<evidence type="ECO:0000256" key="12">
    <source>
        <dbReference type="ARBA" id="ARBA00023198"/>
    </source>
</evidence>
<dbReference type="GO" id="GO:0032757">
    <property type="term" value="P:positive regulation of interleukin-8 production"/>
    <property type="evidence" value="ECO:0007669"/>
    <property type="project" value="Ensembl"/>
</dbReference>
<proteinExistence type="predicted"/>
<keyword evidence="10" id="KW-0391">Immunity</keyword>
<feature type="domain" description="CARD" evidence="16">
    <location>
        <begin position="113"/>
        <end position="195"/>
    </location>
</feature>
<dbReference type="GO" id="GO:0032722">
    <property type="term" value="P:positive regulation of chemokine production"/>
    <property type="evidence" value="ECO:0007669"/>
    <property type="project" value="Ensembl"/>
</dbReference>
<dbReference type="CDD" id="cd08330">
    <property type="entry name" value="CARD_ASC_NALP1"/>
    <property type="match status" value="1"/>
</dbReference>
<name>F7F6C6_MONDO</name>
<dbReference type="GO" id="GO:0051607">
    <property type="term" value="P:defense response to virus"/>
    <property type="evidence" value="ECO:0007669"/>
    <property type="project" value="Ensembl"/>
</dbReference>
<dbReference type="GO" id="GO:0140738">
    <property type="term" value="C:NLRP6 inflammasome complex"/>
    <property type="evidence" value="ECO:0007669"/>
    <property type="project" value="Ensembl"/>
</dbReference>
<evidence type="ECO:0000256" key="7">
    <source>
        <dbReference type="ARBA" id="ARBA00022588"/>
    </source>
</evidence>
<keyword evidence="5" id="KW-1017">Isopeptide bond</keyword>
<evidence type="ECO:0000259" key="16">
    <source>
        <dbReference type="PROSITE" id="PS50209"/>
    </source>
</evidence>
<dbReference type="Pfam" id="PF00619">
    <property type="entry name" value="CARD"/>
    <property type="match status" value="1"/>
</dbReference>
<dbReference type="GO" id="GO:0032755">
    <property type="term" value="P:positive regulation of interleukin-6 production"/>
    <property type="evidence" value="ECO:0007669"/>
    <property type="project" value="Ensembl"/>
</dbReference>
<evidence type="ECO:0000256" key="13">
    <source>
        <dbReference type="ARBA" id="ARBA00023233"/>
    </source>
</evidence>
<evidence type="ECO:0000313" key="18">
    <source>
        <dbReference type="Ensembl" id="ENSMODP00000037460.2"/>
    </source>
</evidence>
<dbReference type="GO" id="GO:0005576">
    <property type="term" value="C:extracellular region"/>
    <property type="evidence" value="ECO:0007669"/>
    <property type="project" value="UniProtKB-ARBA"/>
</dbReference>
<comment type="subcellular location">
    <subcellularLocation>
        <location evidence="3">Endoplasmic reticulum</location>
    </subcellularLocation>
    <subcellularLocation>
        <location evidence="1">Inflammasome</location>
    </subcellularLocation>
    <subcellularLocation>
        <location evidence="2">Mitochondrion</location>
    </subcellularLocation>
</comment>
<dbReference type="GO" id="GO:0071222">
    <property type="term" value="P:cellular response to lipopolysaccharide"/>
    <property type="evidence" value="ECO:0007669"/>
    <property type="project" value="Ensembl"/>
</dbReference>
<dbReference type="CDD" id="cd08321">
    <property type="entry name" value="Pyrin_ASC-like"/>
    <property type="match status" value="1"/>
</dbReference>
<evidence type="ECO:0000256" key="10">
    <source>
        <dbReference type="ARBA" id="ARBA00022859"/>
    </source>
</evidence>
<evidence type="ECO:0000256" key="9">
    <source>
        <dbReference type="ARBA" id="ARBA00022824"/>
    </source>
</evidence>
<dbReference type="InParanoid" id="F7F6C6"/>
<dbReference type="InterPro" id="IPR001315">
    <property type="entry name" value="CARD"/>
</dbReference>
<keyword evidence="13" id="KW-1271">Inflammasome</keyword>
<dbReference type="GO" id="GO:0005138">
    <property type="term" value="F:interleukin-6 receptor binding"/>
    <property type="evidence" value="ECO:0007669"/>
    <property type="project" value="Ensembl"/>
</dbReference>
<dbReference type="AlphaFoldDB" id="F7F6C6"/>
<evidence type="ECO:0000256" key="11">
    <source>
        <dbReference type="ARBA" id="ARBA00023128"/>
    </source>
</evidence>
<dbReference type="GO" id="GO:0045087">
    <property type="term" value="P:innate immune response"/>
    <property type="evidence" value="ECO:0007669"/>
    <property type="project" value="UniProtKB-KW"/>
</dbReference>
<dbReference type="GO" id="GO:0097193">
    <property type="term" value="P:intrinsic apoptotic signaling pathway"/>
    <property type="evidence" value="ECO:0000318"/>
    <property type="project" value="GO_Central"/>
</dbReference>
<dbReference type="GO" id="GO:0005730">
    <property type="term" value="C:nucleolus"/>
    <property type="evidence" value="ECO:0007669"/>
    <property type="project" value="Ensembl"/>
</dbReference>
<dbReference type="GO" id="GO:0072558">
    <property type="term" value="C:NLRP1 inflammasome complex"/>
    <property type="evidence" value="ECO:0007669"/>
    <property type="project" value="Ensembl"/>
</dbReference>
<accession>F7F6C6</accession>
<evidence type="ECO:0000256" key="5">
    <source>
        <dbReference type="ARBA" id="ARBA00022499"/>
    </source>
</evidence>
<dbReference type="PANTHER" id="PTHR46985">
    <property type="entry name" value="NACHT, LRR AND PYD DOMAINS-CONTAINING PROTEIN 1"/>
    <property type="match status" value="1"/>
</dbReference>
<dbReference type="OrthoDB" id="10058437at2759"/>
<keyword evidence="19" id="KW-1185">Reference proteome</keyword>
<dbReference type="InterPro" id="IPR051249">
    <property type="entry name" value="NLRP_Inflammasome"/>
</dbReference>
<dbReference type="HOGENOM" id="CLU_113553_1_0_1"/>
<dbReference type="GO" id="GO:0051260">
    <property type="term" value="P:protein homooligomerization"/>
    <property type="evidence" value="ECO:0007669"/>
    <property type="project" value="Ensembl"/>
</dbReference>
<dbReference type="FunFam" id="1.10.533.10:FF:000013">
    <property type="entry name" value="Apoptosis-associated speck-like protein containing a CARD"/>
    <property type="match status" value="1"/>
</dbReference>
<dbReference type="GO" id="GO:0010803">
    <property type="term" value="P:regulation of tumor necrosis factor-mediated signaling pathway"/>
    <property type="evidence" value="ECO:0007669"/>
    <property type="project" value="Ensembl"/>
</dbReference>
<evidence type="ECO:0000259" key="17">
    <source>
        <dbReference type="PROSITE" id="PS50824"/>
    </source>
</evidence>
<dbReference type="GO" id="GO:0038187">
    <property type="term" value="F:pattern recognition receptor activity"/>
    <property type="evidence" value="ECO:0000318"/>
    <property type="project" value="GO_Central"/>
</dbReference>
<dbReference type="SMART" id="SM01289">
    <property type="entry name" value="PYRIN"/>
    <property type="match status" value="1"/>
</dbReference>
<dbReference type="Bgee" id="ENSMODG00000002568">
    <property type="expression patterns" value="Expressed in lung and 19 other cell types or tissues"/>
</dbReference>
<dbReference type="GO" id="GO:2001242">
    <property type="term" value="P:regulation of intrinsic apoptotic signaling pathway"/>
    <property type="evidence" value="ECO:0007669"/>
    <property type="project" value="Ensembl"/>
</dbReference>
<dbReference type="OMA" id="SRETNQA"/>
<gene>
    <name evidence="18" type="primary">PYCARD</name>
</gene>
<dbReference type="GO" id="GO:0032731">
    <property type="term" value="P:positive regulation of interleukin-1 beta production"/>
    <property type="evidence" value="ECO:0007669"/>
    <property type="project" value="Ensembl"/>
</dbReference>
<sequence>MTRARDLILRALEDLENDDFKKFKLKLRTLKLREGFNAIPRGILENLDRVDLTDKIVCCYLEDYGLVLTAEVLQEIGMREEAVKLLETGSHLAGNAAQPRQHSSATSTVLGIHFVEKHRTSLINRVTSVDAILDRLHGSVLSQEQYDAVRAENTHQNKMRKLLGFMVAWDKSCKDQLLEALRDLHPYLVQELERN</sequence>
<dbReference type="GO" id="GO:0005783">
    <property type="term" value="C:endoplasmic reticulum"/>
    <property type="evidence" value="ECO:0007669"/>
    <property type="project" value="UniProtKB-SubCell"/>
</dbReference>
<feature type="domain" description="Pyrin" evidence="17">
    <location>
        <begin position="1"/>
        <end position="91"/>
    </location>
</feature>
<dbReference type="GO" id="GO:0050729">
    <property type="term" value="P:positive regulation of inflammatory response"/>
    <property type="evidence" value="ECO:0007669"/>
    <property type="project" value="Ensembl"/>
</dbReference>
<dbReference type="GO" id="GO:0097169">
    <property type="term" value="C:AIM2 inflammasome complex"/>
    <property type="evidence" value="ECO:0007669"/>
    <property type="project" value="Ensembl"/>
</dbReference>
<dbReference type="eggNOG" id="ENOG502S3G5">
    <property type="taxonomic scope" value="Eukaryota"/>
</dbReference>
<organism evidence="18 19">
    <name type="scientific">Monodelphis domestica</name>
    <name type="common">Gray short-tailed opossum</name>
    <dbReference type="NCBI Taxonomy" id="13616"/>
    <lineage>
        <taxon>Eukaryota</taxon>
        <taxon>Metazoa</taxon>
        <taxon>Chordata</taxon>
        <taxon>Craniata</taxon>
        <taxon>Vertebrata</taxon>
        <taxon>Euteleostomi</taxon>
        <taxon>Mammalia</taxon>
        <taxon>Metatheria</taxon>
        <taxon>Didelphimorphia</taxon>
        <taxon>Didelphidae</taxon>
        <taxon>Monodelphis</taxon>
    </lineage>
</organism>
<evidence type="ECO:0000256" key="15">
    <source>
        <dbReference type="ARBA" id="ARBA00077095"/>
    </source>
</evidence>
<dbReference type="GO" id="GO:0006954">
    <property type="term" value="P:inflammatory response"/>
    <property type="evidence" value="ECO:0000318"/>
    <property type="project" value="GO_Central"/>
</dbReference>
<dbReference type="GO" id="GO:0090200">
    <property type="term" value="P:positive regulation of release of cytochrome c from mitochondria"/>
    <property type="evidence" value="ECO:0007669"/>
    <property type="project" value="Ensembl"/>
</dbReference>
<reference evidence="18" key="2">
    <citation type="submission" date="2025-08" db="UniProtKB">
        <authorList>
            <consortium name="Ensembl"/>
        </authorList>
    </citation>
    <scope>IDENTIFICATION</scope>
</reference>
<dbReference type="GO" id="GO:0071347">
    <property type="term" value="P:cellular response to interleukin-1"/>
    <property type="evidence" value="ECO:0007669"/>
    <property type="project" value="Ensembl"/>
</dbReference>
<dbReference type="GO" id="GO:0005523">
    <property type="term" value="F:tropomyosin binding"/>
    <property type="evidence" value="ECO:0007669"/>
    <property type="project" value="Ensembl"/>
</dbReference>
<evidence type="ECO:0000256" key="3">
    <source>
        <dbReference type="ARBA" id="ARBA00004240"/>
    </source>
</evidence>
<dbReference type="GO" id="GO:0002020">
    <property type="term" value="F:protease binding"/>
    <property type="evidence" value="ECO:0007669"/>
    <property type="project" value="Ensembl"/>
</dbReference>
<dbReference type="GO" id="GO:0072559">
    <property type="term" value="C:NLRP3 inflammasome complex"/>
    <property type="evidence" value="ECO:0000318"/>
    <property type="project" value="GO_Central"/>
</dbReference>
<protein>
    <recommendedName>
        <fullName evidence="14">Apoptosis-associated speck-like protein containing a CARD</fullName>
    </recommendedName>
    <alternativeName>
        <fullName evidence="15">PYD and CARD domain-containing protein</fullName>
    </alternativeName>
</protein>
<dbReference type="KEGG" id="mdo:100016983"/>
<dbReference type="GO" id="GO:0032760">
    <property type="term" value="P:positive regulation of tumor necrosis factor production"/>
    <property type="evidence" value="ECO:0007669"/>
    <property type="project" value="Ensembl"/>
</dbReference>
<dbReference type="GO" id="GO:0032688">
    <property type="term" value="P:negative regulation of interferon-beta production"/>
    <property type="evidence" value="ECO:0007669"/>
    <property type="project" value="Ensembl"/>
</dbReference>
<dbReference type="GO" id="GO:0017024">
    <property type="term" value="F:myosin I binding"/>
    <property type="evidence" value="ECO:0007669"/>
    <property type="project" value="Ensembl"/>
</dbReference>
<dbReference type="GO" id="GO:0070700">
    <property type="term" value="F:BMP receptor binding"/>
    <property type="evidence" value="ECO:0007669"/>
    <property type="project" value="Ensembl"/>
</dbReference>
<dbReference type="Ensembl" id="ENSMODT00000039057.3">
    <property type="protein sequence ID" value="ENSMODP00000037460.2"/>
    <property type="gene ID" value="ENSMODG00000002568.4"/>
</dbReference>
<keyword evidence="11" id="KW-0496">Mitochondrion</keyword>
<dbReference type="GO" id="GO:0042803">
    <property type="term" value="F:protein homodimerization activity"/>
    <property type="evidence" value="ECO:0007669"/>
    <property type="project" value="Ensembl"/>
</dbReference>
<dbReference type="PROSITE" id="PS50209">
    <property type="entry name" value="CARD"/>
    <property type="match status" value="1"/>
</dbReference>
<dbReference type="GO" id="GO:0001773">
    <property type="term" value="P:myeloid dendritic cell activation"/>
    <property type="evidence" value="ECO:0007669"/>
    <property type="project" value="Ensembl"/>
</dbReference>
<dbReference type="PANTHER" id="PTHR46985:SF2">
    <property type="entry name" value="APOPTOSIS-ASSOCIATED SPECK-LIKE PROTEIN CONTAINING A CARD"/>
    <property type="match status" value="1"/>
</dbReference>
<dbReference type="GO" id="GO:0046330">
    <property type="term" value="P:positive regulation of JNK cascade"/>
    <property type="evidence" value="ECO:0007669"/>
    <property type="project" value="Ensembl"/>
</dbReference>
<dbReference type="GO" id="GO:0033209">
    <property type="term" value="P:tumor necrosis factor-mediated signaling pathway"/>
    <property type="evidence" value="ECO:0007669"/>
    <property type="project" value="Ensembl"/>
</dbReference>
<evidence type="ECO:0000256" key="2">
    <source>
        <dbReference type="ARBA" id="ARBA00004173"/>
    </source>
</evidence>
<dbReference type="InterPro" id="IPR011029">
    <property type="entry name" value="DEATH-like_dom_sf"/>
</dbReference>
<dbReference type="GO" id="GO:0043124">
    <property type="term" value="P:negative regulation of canonical NF-kappaB signal transduction"/>
    <property type="evidence" value="ECO:0007669"/>
    <property type="project" value="Ensembl"/>
</dbReference>
<dbReference type="Gene3D" id="1.10.533.10">
    <property type="entry name" value="Death Domain, Fas"/>
    <property type="match status" value="2"/>
</dbReference>
<evidence type="ECO:0000256" key="14">
    <source>
        <dbReference type="ARBA" id="ARBA00071453"/>
    </source>
</evidence>
<dbReference type="FunFam" id="1.10.533.10:FF:000053">
    <property type="entry name" value="Apoptosis-associated speck-like protein containing a CARD"/>
    <property type="match status" value="1"/>
</dbReference>
<dbReference type="InterPro" id="IPR033516">
    <property type="entry name" value="CARD8/ASC/NALP1_CARD"/>
</dbReference>
<dbReference type="FunCoup" id="F7F6C6">
    <property type="interactions" value="165"/>
</dbReference>
<dbReference type="GO" id="GO:1900016">
    <property type="term" value="P:negative regulation of cytokine production involved in inflammatory response"/>
    <property type="evidence" value="ECO:0007669"/>
    <property type="project" value="Ensembl"/>
</dbReference>
<dbReference type="GO" id="GO:0070374">
    <property type="term" value="P:positive regulation of ERK1 and ERK2 cascade"/>
    <property type="evidence" value="ECO:0007669"/>
    <property type="project" value="Ensembl"/>
</dbReference>
<dbReference type="GO" id="GO:0050829">
    <property type="term" value="P:defense response to Gram-negative bacterium"/>
    <property type="evidence" value="ECO:0007669"/>
    <property type="project" value="Ensembl"/>
</dbReference>
<dbReference type="STRING" id="13616.ENSMODP00000037460"/>
<dbReference type="GO" id="GO:0002218">
    <property type="term" value="P:activation of innate immune response"/>
    <property type="evidence" value="ECO:0000318"/>
    <property type="project" value="GO_Central"/>
</dbReference>
<evidence type="ECO:0000313" key="19">
    <source>
        <dbReference type="Proteomes" id="UP000002280"/>
    </source>
</evidence>
<dbReference type="GO" id="GO:0042771">
    <property type="term" value="P:intrinsic apoptotic signaling pathway in response to DNA damage by p53 class mediator"/>
    <property type="evidence" value="ECO:0007669"/>
    <property type="project" value="Ensembl"/>
</dbReference>
<dbReference type="GO" id="GO:0005634">
    <property type="term" value="C:nucleus"/>
    <property type="evidence" value="ECO:0000318"/>
    <property type="project" value="GO_Central"/>
</dbReference>
<keyword evidence="7" id="KW-0399">Innate immunity</keyword>
<dbReference type="GO" id="GO:0005654">
    <property type="term" value="C:nucleoplasm"/>
    <property type="evidence" value="ECO:0007669"/>
    <property type="project" value="Ensembl"/>
</dbReference>
<evidence type="ECO:0000256" key="8">
    <source>
        <dbReference type="ARBA" id="ARBA00022703"/>
    </source>
</evidence>
<dbReference type="GO" id="GO:0008385">
    <property type="term" value="C:IkappaB kinase complex"/>
    <property type="evidence" value="ECO:0007669"/>
    <property type="project" value="Ensembl"/>
</dbReference>
<keyword evidence="6" id="KW-0597">Phosphoprotein</keyword>
<dbReference type="GO" id="GO:0050870">
    <property type="term" value="P:positive regulation of T cell activation"/>
    <property type="evidence" value="ECO:0007669"/>
    <property type="project" value="Ensembl"/>
</dbReference>
<dbReference type="GO" id="GO:0140608">
    <property type="term" value="F:cysteine-type endopeptidase activator activity"/>
    <property type="evidence" value="ECO:0000318"/>
    <property type="project" value="GO_Central"/>
</dbReference>
<dbReference type="Pfam" id="PF02758">
    <property type="entry name" value="PYRIN"/>
    <property type="match status" value="1"/>
</dbReference>
<dbReference type="PROSITE" id="PS50824">
    <property type="entry name" value="DAPIN"/>
    <property type="match status" value="1"/>
</dbReference>
<keyword evidence="8" id="KW-0053">Apoptosis</keyword>
<dbReference type="GO" id="GO:0032733">
    <property type="term" value="P:positive regulation of interleukin-10 production"/>
    <property type="evidence" value="ECO:0007669"/>
    <property type="project" value="Ensembl"/>
</dbReference>
<dbReference type="GO" id="GO:0032090">
    <property type="term" value="F:Pyrin domain binding"/>
    <property type="evidence" value="ECO:0007669"/>
    <property type="project" value="Ensembl"/>
</dbReference>
<dbReference type="GO" id="GO:0000139">
    <property type="term" value="C:Golgi membrane"/>
    <property type="evidence" value="ECO:0007669"/>
    <property type="project" value="Ensembl"/>
</dbReference>
<dbReference type="GO" id="GO:1901224">
    <property type="term" value="P:positive regulation of non-canonical NF-kappaB signal transduction"/>
    <property type="evidence" value="ECO:0007669"/>
    <property type="project" value="Ensembl"/>
</dbReference>
<dbReference type="InterPro" id="IPR004020">
    <property type="entry name" value="DAPIN"/>
</dbReference>